<dbReference type="EMBL" id="MU006604">
    <property type="protein sequence ID" value="KAF2742750.1"/>
    <property type="molecule type" value="Genomic_DNA"/>
</dbReference>
<feature type="transmembrane region" description="Helical" evidence="1">
    <location>
        <begin position="143"/>
        <end position="167"/>
    </location>
</feature>
<evidence type="ECO:0000256" key="1">
    <source>
        <dbReference type="SAM" id="Phobius"/>
    </source>
</evidence>
<dbReference type="Proteomes" id="UP000799440">
    <property type="component" value="Unassembled WGS sequence"/>
</dbReference>
<evidence type="ECO:0008006" key="4">
    <source>
        <dbReference type="Google" id="ProtNLM"/>
    </source>
</evidence>
<sequence length="175" mass="19217">MPSSPFHLLPPIIHLSITTIYTLTLSYTNITRLLDYESQAKTAAEWSDTAAERLRKTRTTQASGVVALAASLVSAFALQYLPKHQLAPTAALNAGLTGAAAWYMGRFWNEQTQVKVPFMQNFNAAVSGSEAEVMMLRRLCVSWGIAAGVWWMDANFLYLGVTALAWVGGKGRGWF</sequence>
<feature type="transmembrane region" description="Helical" evidence="1">
    <location>
        <begin position="62"/>
        <end position="80"/>
    </location>
</feature>
<evidence type="ECO:0000313" key="3">
    <source>
        <dbReference type="Proteomes" id="UP000799440"/>
    </source>
</evidence>
<organism evidence="2 3">
    <name type="scientific">Sporormia fimetaria CBS 119925</name>
    <dbReference type="NCBI Taxonomy" id="1340428"/>
    <lineage>
        <taxon>Eukaryota</taxon>
        <taxon>Fungi</taxon>
        <taxon>Dikarya</taxon>
        <taxon>Ascomycota</taxon>
        <taxon>Pezizomycotina</taxon>
        <taxon>Dothideomycetes</taxon>
        <taxon>Pleosporomycetidae</taxon>
        <taxon>Pleosporales</taxon>
        <taxon>Sporormiaceae</taxon>
        <taxon>Sporormia</taxon>
    </lineage>
</organism>
<keyword evidence="1" id="KW-0812">Transmembrane</keyword>
<dbReference type="AlphaFoldDB" id="A0A6A6UZC0"/>
<keyword evidence="3" id="KW-1185">Reference proteome</keyword>
<keyword evidence="1" id="KW-0472">Membrane</keyword>
<feature type="transmembrane region" description="Helical" evidence="1">
    <location>
        <begin position="12"/>
        <end position="30"/>
    </location>
</feature>
<reference evidence="2" key="1">
    <citation type="journal article" date="2020" name="Stud. Mycol.">
        <title>101 Dothideomycetes genomes: a test case for predicting lifestyles and emergence of pathogens.</title>
        <authorList>
            <person name="Haridas S."/>
            <person name="Albert R."/>
            <person name="Binder M."/>
            <person name="Bloem J."/>
            <person name="Labutti K."/>
            <person name="Salamov A."/>
            <person name="Andreopoulos B."/>
            <person name="Baker S."/>
            <person name="Barry K."/>
            <person name="Bills G."/>
            <person name="Bluhm B."/>
            <person name="Cannon C."/>
            <person name="Castanera R."/>
            <person name="Culley D."/>
            <person name="Daum C."/>
            <person name="Ezra D."/>
            <person name="Gonzalez J."/>
            <person name="Henrissat B."/>
            <person name="Kuo A."/>
            <person name="Liang C."/>
            <person name="Lipzen A."/>
            <person name="Lutzoni F."/>
            <person name="Magnuson J."/>
            <person name="Mondo S."/>
            <person name="Nolan M."/>
            <person name="Ohm R."/>
            <person name="Pangilinan J."/>
            <person name="Park H.-J."/>
            <person name="Ramirez L."/>
            <person name="Alfaro M."/>
            <person name="Sun H."/>
            <person name="Tritt A."/>
            <person name="Yoshinaga Y."/>
            <person name="Zwiers L.-H."/>
            <person name="Turgeon B."/>
            <person name="Goodwin S."/>
            <person name="Spatafora J."/>
            <person name="Crous P."/>
            <person name="Grigoriev I."/>
        </authorList>
    </citation>
    <scope>NUCLEOTIDE SEQUENCE</scope>
    <source>
        <strain evidence="2">CBS 119925</strain>
    </source>
</reference>
<dbReference type="OrthoDB" id="5405107at2759"/>
<proteinExistence type="predicted"/>
<evidence type="ECO:0000313" key="2">
    <source>
        <dbReference type="EMBL" id="KAF2742750.1"/>
    </source>
</evidence>
<keyword evidence="1" id="KW-1133">Transmembrane helix</keyword>
<protein>
    <recommendedName>
        <fullName evidence="4">DUF1772-domain-containing protein</fullName>
    </recommendedName>
</protein>
<feature type="transmembrane region" description="Helical" evidence="1">
    <location>
        <begin position="86"/>
        <end position="105"/>
    </location>
</feature>
<accession>A0A6A6UZC0</accession>
<name>A0A6A6UZC0_9PLEO</name>
<gene>
    <name evidence="2" type="ORF">M011DRAFT_490306</name>
</gene>